<evidence type="ECO:0000313" key="4">
    <source>
        <dbReference type="EMBL" id="CAF3652264.1"/>
    </source>
</evidence>
<comment type="function">
    <text evidence="2">May mediate accelerated ATP-independent bidirectional transbilayer migration of phospholipids upon binding calcium ions that results in a loss of phospholipid asymmetry in the plasma membrane.</text>
</comment>
<dbReference type="PANTHER" id="PTHR23248">
    <property type="entry name" value="PHOSPHOLIPID SCRAMBLASE-RELATED"/>
    <property type="match status" value="1"/>
</dbReference>
<dbReference type="EMBL" id="CAJOBD010000353">
    <property type="protein sequence ID" value="CAF3652264.1"/>
    <property type="molecule type" value="Genomic_DNA"/>
</dbReference>
<dbReference type="GO" id="GO:0005886">
    <property type="term" value="C:plasma membrane"/>
    <property type="evidence" value="ECO:0007669"/>
    <property type="project" value="TreeGrafter"/>
</dbReference>
<organism evidence="3 5">
    <name type="scientific">Rotaria sordida</name>
    <dbReference type="NCBI Taxonomy" id="392033"/>
    <lineage>
        <taxon>Eukaryota</taxon>
        <taxon>Metazoa</taxon>
        <taxon>Spiralia</taxon>
        <taxon>Gnathifera</taxon>
        <taxon>Rotifera</taxon>
        <taxon>Eurotatoria</taxon>
        <taxon>Bdelloidea</taxon>
        <taxon>Philodinida</taxon>
        <taxon>Philodinidae</taxon>
        <taxon>Rotaria</taxon>
    </lineage>
</organism>
<evidence type="ECO:0000256" key="2">
    <source>
        <dbReference type="RuleBase" id="RU363116"/>
    </source>
</evidence>
<sequence>MNRVAFAAQANELFGNDIMNPQQNLKWMDKPVGDSSPLGFLKPLNSLLVKQVVSLTEFMFSVSAQAKYGIFNDKGEQVYYAFEESDFCQRIYCPATRRFDLHIVDSTNQEIVRIKREFKCCSGYVCCACCSACSHEIVVESPPGTVIGYVTQECSFHRVHYALKDAHDNVILKIIGPGCMCDGPYACCCENKFTLIGNDGVSEIGSIHKKYRGFLAEALTAADTFTIQFPLDLDVQMKAVAIGALFLIDFAHFSEPPRNRRR</sequence>
<protein>
    <recommendedName>
        <fullName evidence="2">Phospholipid scramblase</fullName>
    </recommendedName>
</protein>
<dbReference type="AlphaFoldDB" id="A0A814GUI6"/>
<keyword evidence="2" id="KW-0449">Lipoprotein</keyword>
<comment type="similarity">
    <text evidence="1 2">Belongs to the phospholipid scramblase family.</text>
</comment>
<proteinExistence type="inferred from homology"/>
<evidence type="ECO:0000313" key="5">
    <source>
        <dbReference type="Proteomes" id="UP000663864"/>
    </source>
</evidence>
<gene>
    <name evidence="4" type="ORF">JBS370_LOCUS6422</name>
    <name evidence="3" type="ORF">ZHD862_LOCUS12515</name>
</gene>
<dbReference type="InterPro" id="IPR005552">
    <property type="entry name" value="Scramblase"/>
</dbReference>
<dbReference type="GO" id="GO:0017128">
    <property type="term" value="F:phospholipid scramblase activity"/>
    <property type="evidence" value="ECO:0007669"/>
    <property type="project" value="InterPro"/>
</dbReference>
<dbReference type="EMBL" id="CAJNOT010000494">
    <property type="protein sequence ID" value="CAF1000794.1"/>
    <property type="molecule type" value="Genomic_DNA"/>
</dbReference>
<comment type="caution">
    <text evidence="3">The sequence shown here is derived from an EMBL/GenBank/DDBJ whole genome shotgun (WGS) entry which is preliminary data.</text>
</comment>
<evidence type="ECO:0000256" key="1">
    <source>
        <dbReference type="ARBA" id="ARBA00005350"/>
    </source>
</evidence>
<accession>A0A814GUI6</accession>
<reference evidence="3" key="1">
    <citation type="submission" date="2021-02" db="EMBL/GenBank/DDBJ databases">
        <authorList>
            <person name="Nowell W R."/>
        </authorList>
    </citation>
    <scope>NUCLEOTIDE SEQUENCE</scope>
</reference>
<keyword evidence="2" id="KW-0564">Palmitate</keyword>
<comment type="cofactor">
    <cofactor evidence="2">
        <name>Ca(2+)</name>
        <dbReference type="ChEBI" id="CHEBI:29108"/>
    </cofactor>
</comment>
<name>A0A814GUI6_9BILA</name>
<dbReference type="PANTHER" id="PTHR23248:SF63">
    <property type="entry name" value="PHOSPHOLIPID SCRAMBLASE"/>
    <property type="match status" value="1"/>
</dbReference>
<evidence type="ECO:0000313" key="3">
    <source>
        <dbReference type="EMBL" id="CAF1000794.1"/>
    </source>
</evidence>
<dbReference type="Proteomes" id="UP000663836">
    <property type="component" value="Unassembled WGS sequence"/>
</dbReference>
<keyword evidence="2" id="KW-0106">Calcium</keyword>
<dbReference type="Proteomes" id="UP000663864">
    <property type="component" value="Unassembled WGS sequence"/>
</dbReference>
<dbReference type="Pfam" id="PF03803">
    <property type="entry name" value="Scramblase"/>
    <property type="match status" value="1"/>
</dbReference>